<feature type="domain" description="Bacterial Ig" evidence="1">
    <location>
        <begin position="286"/>
        <end position="367"/>
    </location>
</feature>
<feature type="domain" description="Bacterial Ig" evidence="1">
    <location>
        <begin position="115"/>
        <end position="197"/>
    </location>
</feature>
<dbReference type="Gene3D" id="2.60.40.10">
    <property type="entry name" value="Immunoglobulins"/>
    <property type="match status" value="6"/>
</dbReference>
<dbReference type="InterPro" id="IPR055014">
    <property type="entry name" value="BapA_Bap-like_C"/>
</dbReference>
<dbReference type="InterPro" id="IPR010221">
    <property type="entry name" value="VCBS_dom"/>
</dbReference>
<feature type="domain" description="Bacterial Ig" evidence="1">
    <location>
        <begin position="201"/>
        <end position="282"/>
    </location>
</feature>
<feature type="domain" description="Bacterial Ig" evidence="1">
    <location>
        <begin position="371"/>
        <end position="452"/>
    </location>
</feature>
<dbReference type="NCBIfam" id="TIGR01965">
    <property type="entry name" value="VCBS_repeat"/>
    <property type="match status" value="1"/>
</dbReference>
<dbReference type="InterPro" id="IPR013783">
    <property type="entry name" value="Ig-like_fold"/>
</dbReference>
<dbReference type="InterPro" id="IPR041498">
    <property type="entry name" value="Big_6"/>
</dbReference>
<feature type="domain" description="Bacterial Ig" evidence="1">
    <location>
        <begin position="456"/>
        <end position="537"/>
    </location>
</feature>
<dbReference type="InterPro" id="IPR019960">
    <property type="entry name" value="T1SS_VCA0849"/>
</dbReference>
<organism evidence="2 3">
    <name type="scientific">Acinetobacter wuhouensis</name>
    <dbReference type="NCBI Taxonomy" id="1879050"/>
    <lineage>
        <taxon>Bacteria</taxon>
        <taxon>Pseudomonadati</taxon>
        <taxon>Pseudomonadota</taxon>
        <taxon>Gammaproteobacteria</taxon>
        <taxon>Moraxellales</taxon>
        <taxon>Moraxellaceae</taxon>
        <taxon>Acinetobacter</taxon>
    </lineage>
</organism>
<feature type="domain" description="Bacterial Ig" evidence="1">
    <location>
        <begin position="547"/>
        <end position="619"/>
    </location>
</feature>
<proteinExistence type="predicted"/>
<reference evidence="2 3" key="1">
    <citation type="submission" date="2018-10" db="EMBL/GenBank/DDBJ databases">
        <title>The complete genome of Acinetobacter wuhouensis strain WCHAW010062.</title>
        <authorList>
            <person name="Hu Y."/>
            <person name="Long H."/>
            <person name="Feng Y."/>
            <person name="Zong Z."/>
        </authorList>
    </citation>
    <scope>NUCLEOTIDE SEQUENCE [LARGE SCALE GENOMIC DNA]</scope>
    <source>
        <strain evidence="2 3">WCHAW010062</strain>
    </source>
</reference>
<protein>
    <submittedName>
        <fullName evidence="2">Type I secretion C-terminal target domain-containing protein</fullName>
    </submittedName>
</protein>
<name>A0A3G2SY71_9GAMM</name>
<dbReference type="NCBIfam" id="TIGR03661">
    <property type="entry name" value="T1SS_VCA0849"/>
    <property type="match status" value="1"/>
</dbReference>
<dbReference type="NCBIfam" id="NF045619">
    <property type="entry name" value="adhes_GNV_Cterm"/>
    <property type="match status" value="1"/>
</dbReference>
<dbReference type="Pfam" id="PF17936">
    <property type="entry name" value="Big_6"/>
    <property type="match status" value="6"/>
</dbReference>
<dbReference type="Pfam" id="PF17963">
    <property type="entry name" value="Big_9"/>
    <property type="match status" value="1"/>
</dbReference>
<evidence type="ECO:0000259" key="1">
    <source>
        <dbReference type="Pfam" id="PF17936"/>
    </source>
</evidence>
<accession>A0A3G2SY71</accession>
<gene>
    <name evidence="2" type="ORF">CDG68_03485</name>
</gene>
<sequence length="1284" mass="133961">MVYNYKKLTLKFQNEEKQMANLLDSVLTPVGGVLDLVSNIIKVAGFKPNSDVTISFYDAITNALIKAIVVQSDARGRIEYTTSEFINGETAIITGINPQGFDIKSTQVLKDFAPPVAPTVSINAAGSLVSGITEPGALIKIKNQANEVIATTVADQFGKFAVALVPPRIASEQLSATASDNSASHNESVATQFTAPDLIPPVAPANLAVVQDGSVVTGKAEPNSKIEIKDSKGQVIGTGTTDQNGAFSVTLTVPQKDSQQLIVNAIDTAGNKSPDAIVNALDLTPPPAPNNLAVVNNGTVVTGKAEANSKIEIKDPSGKIIGTGLTDATGSFAVTLTTPQKDSQKLTVNASDASGNKSPDATVIALDLTPPPVPTNLAVVNDGTVVTGKAEANSKIEIKDPSGKLIGTGLTDATGSFAVTLTTPQKDSQKLAVNAFDAAGNKSPDATVNALDLTPPPVPTNLAVVNDGTVVTGKAEVNSKIVIRDPAGNIIGTGTTDANGLFSVGLTIAQKDSQKLTVNAFDAAGNKSPDGNVQALDLTPPDLGTPLFNATGNQVSGTAEANSNIAVKNALGTVIGTTVTGADGKFVVNLDKAYGAGEKISVTATDAAGNSSLPKAAIAPVLLHANDDVVRADLDLGYTSTSSTYSETKGFGSIFKFFGISFLGKPAAEINFTVGETQATSVDISSTNAGFGSFLDSTRITLYKQNTDGSWAKVVSSTDTGLFNAFFFFFPQQARLKTVDSLAQGNYKIIAEDTTAFSFFSANSLSVTYTTTNKSTTLDAQKANVVSGNVLADDVTTAGTQVSKLVNSDGKGADIASTGTTTLVGKYGTMLIKADGSYSYTPNKDSSNIGKVDTFTYTIKNANGNTSEAKVFVQIGSDEVKVKWDPTDPSKFGTTLQLFNDLDTVKSNVYHTTSQSSVSSGSITTSSSRLISTTSNTFNIDNNAESTIKVAFKAAYGKSFFGSTVSTTQDPDNTTFKWQLQKFNKATNQWENVVGASGSKFIGSSLSNSITSGNEVLNAEFKINSAGQYRVDFSASTSSWFTSSYDTSVQVTTTNLNDWYLDSFGTATGNIFNGVGVETTSQDTLGIGSKLSISKDGGVTFETVSASGNTIQGVNGVLTIKADGSYNYSQTGYKYATEDFVYKVTNSNGETATAHLNIGYEHTIQGSAASEVYSTGSIIHVLQMGAGADTVKFTALNTDEHGDIWSDFSKAEGDKIDVSSLLSGKGVTASNISQYVTVEQSGKDAVVKIDLDGKGTQYTPKELVILENNTLALDDLLKGNHIIY</sequence>
<dbReference type="Proteomes" id="UP000279962">
    <property type="component" value="Chromosome"/>
</dbReference>
<dbReference type="EMBL" id="CP033133">
    <property type="protein sequence ID" value="AYO52804.1"/>
    <property type="molecule type" value="Genomic_DNA"/>
</dbReference>
<evidence type="ECO:0000313" key="3">
    <source>
        <dbReference type="Proteomes" id="UP000279962"/>
    </source>
</evidence>
<evidence type="ECO:0000313" key="2">
    <source>
        <dbReference type="EMBL" id="AYO52804.1"/>
    </source>
</evidence>